<accession>A0A453PRQ4</accession>
<reference evidence="3" key="3">
    <citation type="journal article" date="2017" name="Nature">
        <title>Genome sequence of the progenitor of the wheat D genome Aegilops tauschii.</title>
        <authorList>
            <person name="Luo M.C."/>
            <person name="Gu Y.Q."/>
            <person name="Puiu D."/>
            <person name="Wang H."/>
            <person name="Twardziok S.O."/>
            <person name="Deal K.R."/>
            <person name="Huo N."/>
            <person name="Zhu T."/>
            <person name="Wang L."/>
            <person name="Wang Y."/>
            <person name="McGuire P.E."/>
            <person name="Liu S."/>
            <person name="Long H."/>
            <person name="Ramasamy R.K."/>
            <person name="Rodriguez J.C."/>
            <person name="Van S.L."/>
            <person name="Yuan L."/>
            <person name="Wang Z."/>
            <person name="Xia Z."/>
            <person name="Xiao L."/>
            <person name="Anderson O.D."/>
            <person name="Ouyang S."/>
            <person name="Liang Y."/>
            <person name="Zimin A.V."/>
            <person name="Pertea G."/>
            <person name="Qi P."/>
            <person name="Bennetzen J.L."/>
            <person name="Dai X."/>
            <person name="Dawson M.W."/>
            <person name="Muller H.G."/>
            <person name="Kugler K."/>
            <person name="Rivarola-Duarte L."/>
            <person name="Spannagl M."/>
            <person name="Mayer K.F.X."/>
            <person name="Lu F.H."/>
            <person name="Bevan M.W."/>
            <person name="Leroy P."/>
            <person name="Li P."/>
            <person name="You F.M."/>
            <person name="Sun Q."/>
            <person name="Liu Z."/>
            <person name="Lyons E."/>
            <person name="Wicker T."/>
            <person name="Salzberg S.L."/>
            <person name="Devos K.M."/>
            <person name="Dvorak J."/>
        </authorList>
    </citation>
    <scope>NUCLEOTIDE SEQUENCE [LARGE SCALE GENOMIC DNA]</scope>
    <source>
        <strain evidence="3">cv. AL8/78</strain>
    </source>
</reference>
<dbReference type="Pfam" id="PF00190">
    <property type="entry name" value="Cupin_1"/>
    <property type="match status" value="1"/>
</dbReference>
<dbReference type="SUPFAM" id="SSF51182">
    <property type="entry name" value="RmlC-like cupins"/>
    <property type="match status" value="1"/>
</dbReference>
<protein>
    <recommendedName>
        <fullName evidence="2">Cupin type-1 domain-containing protein</fullName>
    </recommendedName>
</protein>
<evidence type="ECO:0000256" key="1">
    <source>
        <dbReference type="ARBA" id="ARBA00010407"/>
    </source>
</evidence>
<name>A0A453PRQ4_AEGTS</name>
<sequence length="185" mass="20245">MAVDLTPRQPAKAYGGEGGAYYEWSPAELPMLGVASIGAAKLALAAGGMSLPSYFESAKVAYVLQRVPKTNGEIPSFDEAFSDHRRLLDKLVLYGLVELTVNGDDNCQFWALSDQFYRTPEHRRFVRQQVVNQGFGGDADGRREVHGLGGVVDADVRRGEAAACHLPLAPQHTGKQSIRHPEHER</sequence>
<dbReference type="InterPro" id="IPR050704">
    <property type="entry name" value="Peptidase_C85-like"/>
</dbReference>
<evidence type="ECO:0000313" key="4">
    <source>
        <dbReference type="Proteomes" id="UP000015105"/>
    </source>
</evidence>
<dbReference type="Proteomes" id="UP000015105">
    <property type="component" value="Chromosome 6D"/>
</dbReference>
<dbReference type="InterPro" id="IPR006045">
    <property type="entry name" value="Cupin_1"/>
</dbReference>
<dbReference type="InterPro" id="IPR011051">
    <property type="entry name" value="RmlC_Cupin_sf"/>
</dbReference>
<keyword evidence="4" id="KW-1185">Reference proteome</keyword>
<dbReference type="InterPro" id="IPR014710">
    <property type="entry name" value="RmlC-like_jellyroll"/>
</dbReference>
<reference evidence="3" key="5">
    <citation type="journal article" date="2021" name="G3 (Bethesda)">
        <title>Aegilops tauschii genome assembly Aet v5.0 features greater sequence contiguity and improved annotation.</title>
        <authorList>
            <person name="Wang L."/>
            <person name="Zhu T."/>
            <person name="Rodriguez J.C."/>
            <person name="Deal K.R."/>
            <person name="Dubcovsky J."/>
            <person name="McGuire P.E."/>
            <person name="Lux T."/>
            <person name="Spannagl M."/>
            <person name="Mayer K.F.X."/>
            <person name="Baldrich P."/>
            <person name="Meyers B.C."/>
            <person name="Huo N."/>
            <person name="Gu Y.Q."/>
            <person name="Zhou H."/>
            <person name="Devos K.M."/>
            <person name="Bennetzen J.L."/>
            <person name="Unver T."/>
            <person name="Budak H."/>
            <person name="Gulick P.J."/>
            <person name="Galiba G."/>
            <person name="Kalapos B."/>
            <person name="Nelson D.R."/>
            <person name="Li P."/>
            <person name="You F.M."/>
            <person name="Luo M.C."/>
            <person name="Dvorak J."/>
        </authorList>
    </citation>
    <scope>NUCLEOTIDE SEQUENCE [LARGE SCALE GENOMIC DNA]</scope>
    <source>
        <strain evidence="3">cv. AL8/78</strain>
    </source>
</reference>
<reference evidence="4" key="2">
    <citation type="journal article" date="2017" name="Nat. Plants">
        <title>The Aegilops tauschii genome reveals multiple impacts of transposons.</title>
        <authorList>
            <person name="Zhao G."/>
            <person name="Zou C."/>
            <person name="Li K."/>
            <person name="Wang K."/>
            <person name="Li T."/>
            <person name="Gao L."/>
            <person name="Zhang X."/>
            <person name="Wang H."/>
            <person name="Yang Z."/>
            <person name="Liu X."/>
            <person name="Jiang W."/>
            <person name="Mao L."/>
            <person name="Kong X."/>
            <person name="Jiao Y."/>
            <person name="Jia J."/>
        </authorList>
    </citation>
    <scope>NUCLEOTIDE SEQUENCE [LARGE SCALE GENOMIC DNA]</scope>
    <source>
        <strain evidence="4">cv. AL8/78</strain>
    </source>
</reference>
<dbReference type="PANTHER" id="PTHR12419">
    <property type="entry name" value="OTU DOMAIN CONTAINING PROTEIN"/>
    <property type="match status" value="1"/>
</dbReference>
<dbReference type="EnsemblPlants" id="AET6Gv20828400.4">
    <property type="protein sequence ID" value="AET6Gv20828400.4"/>
    <property type="gene ID" value="AET6Gv20828400"/>
</dbReference>
<dbReference type="PANTHER" id="PTHR12419:SF111">
    <property type="entry name" value="OVARIAN TUMOR DOMAIN-CONTAINING DEUBIQUITINATING ENZYME 9"/>
    <property type="match status" value="1"/>
</dbReference>
<dbReference type="Gene3D" id="2.60.120.10">
    <property type="entry name" value="Jelly Rolls"/>
    <property type="match status" value="1"/>
</dbReference>
<reference evidence="4" key="1">
    <citation type="journal article" date="2014" name="Science">
        <title>Ancient hybridizations among the ancestral genomes of bread wheat.</title>
        <authorList>
            <consortium name="International Wheat Genome Sequencing Consortium,"/>
            <person name="Marcussen T."/>
            <person name="Sandve S.R."/>
            <person name="Heier L."/>
            <person name="Spannagl M."/>
            <person name="Pfeifer M."/>
            <person name="Jakobsen K.S."/>
            <person name="Wulff B.B."/>
            <person name="Steuernagel B."/>
            <person name="Mayer K.F."/>
            <person name="Olsen O.A."/>
        </authorList>
    </citation>
    <scope>NUCLEOTIDE SEQUENCE [LARGE SCALE GENOMIC DNA]</scope>
    <source>
        <strain evidence="4">cv. AL8/78</strain>
    </source>
</reference>
<dbReference type="Gene3D" id="3.90.70.80">
    <property type="match status" value="1"/>
</dbReference>
<evidence type="ECO:0000313" key="3">
    <source>
        <dbReference type="EnsemblPlants" id="AET6Gv20828400.4"/>
    </source>
</evidence>
<dbReference type="AlphaFoldDB" id="A0A453PRQ4"/>
<feature type="domain" description="Cupin type-1" evidence="2">
    <location>
        <begin position="9"/>
        <end position="65"/>
    </location>
</feature>
<dbReference type="Gramene" id="AET6Gv20828400.4">
    <property type="protein sequence ID" value="AET6Gv20828400.4"/>
    <property type="gene ID" value="AET6Gv20828400"/>
</dbReference>
<organism evidence="3 4">
    <name type="scientific">Aegilops tauschii subsp. strangulata</name>
    <name type="common">Goatgrass</name>
    <dbReference type="NCBI Taxonomy" id="200361"/>
    <lineage>
        <taxon>Eukaryota</taxon>
        <taxon>Viridiplantae</taxon>
        <taxon>Streptophyta</taxon>
        <taxon>Embryophyta</taxon>
        <taxon>Tracheophyta</taxon>
        <taxon>Spermatophyta</taxon>
        <taxon>Magnoliopsida</taxon>
        <taxon>Liliopsida</taxon>
        <taxon>Poales</taxon>
        <taxon>Poaceae</taxon>
        <taxon>BOP clade</taxon>
        <taxon>Pooideae</taxon>
        <taxon>Triticodae</taxon>
        <taxon>Triticeae</taxon>
        <taxon>Triticinae</taxon>
        <taxon>Aegilops</taxon>
    </lineage>
</organism>
<dbReference type="GO" id="GO:0004843">
    <property type="term" value="F:cysteine-type deubiquitinase activity"/>
    <property type="evidence" value="ECO:0007669"/>
    <property type="project" value="TreeGrafter"/>
</dbReference>
<dbReference type="GO" id="GO:0016579">
    <property type="term" value="P:protein deubiquitination"/>
    <property type="evidence" value="ECO:0007669"/>
    <property type="project" value="TreeGrafter"/>
</dbReference>
<reference evidence="3" key="4">
    <citation type="submission" date="2019-03" db="UniProtKB">
        <authorList>
            <consortium name="EnsemblPlants"/>
        </authorList>
    </citation>
    <scope>IDENTIFICATION</scope>
</reference>
<proteinExistence type="inferred from homology"/>
<evidence type="ECO:0000259" key="2">
    <source>
        <dbReference type="Pfam" id="PF00190"/>
    </source>
</evidence>
<comment type="similarity">
    <text evidence="1">Belongs to the peptidase C85 family.</text>
</comment>